<evidence type="ECO:0000256" key="2">
    <source>
        <dbReference type="ARBA" id="ARBA00022692"/>
    </source>
</evidence>
<feature type="region of interest" description="Disordered" evidence="5">
    <location>
        <begin position="73"/>
        <end position="97"/>
    </location>
</feature>
<organism evidence="8 9">
    <name type="scientific">Rubripirellula lacrimiformis</name>
    <dbReference type="NCBI Taxonomy" id="1930273"/>
    <lineage>
        <taxon>Bacteria</taxon>
        <taxon>Pseudomonadati</taxon>
        <taxon>Planctomycetota</taxon>
        <taxon>Planctomycetia</taxon>
        <taxon>Pirellulales</taxon>
        <taxon>Pirellulaceae</taxon>
        <taxon>Rubripirellula</taxon>
    </lineage>
</organism>
<feature type="domain" description="Lipopolysaccharide assembly protein A" evidence="7">
    <location>
        <begin position="22"/>
        <end position="77"/>
    </location>
</feature>
<evidence type="ECO:0000313" key="8">
    <source>
        <dbReference type="EMBL" id="QDT06367.1"/>
    </source>
</evidence>
<keyword evidence="9" id="KW-1185">Reference proteome</keyword>
<name>A0A517NGV8_9BACT</name>
<keyword evidence="3 6" id="KW-1133">Transmembrane helix</keyword>
<evidence type="ECO:0000256" key="5">
    <source>
        <dbReference type="SAM" id="MobiDB-lite"/>
    </source>
</evidence>
<dbReference type="EMBL" id="CP036525">
    <property type="protein sequence ID" value="QDT06367.1"/>
    <property type="molecule type" value="Genomic_DNA"/>
</dbReference>
<dbReference type="RefSeq" id="WP_145172955.1">
    <property type="nucleotide sequence ID" value="NZ_CP036525.1"/>
</dbReference>
<evidence type="ECO:0000256" key="4">
    <source>
        <dbReference type="ARBA" id="ARBA00023136"/>
    </source>
</evidence>
<dbReference type="Pfam" id="PF06305">
    <property type="entry name" value="LapA_dom"/>
    <property type="match status" value="1"/>
</dbReference>
<accession>A0A517NGV8</accession>
<evidence type="ECO:0000256" key="3">
    <source>
        <dbReference type="ARBA" id="ARBA00022989"/>
    </source>
</evidence>
<dbReference type="InterPro" id="IPR010445">
    <property type="entry name" value="LapA_dom"/>
</dbReference>
<proteinExistence type="predicted"/>
<keyword evidence="1" id="KW-1003">Cell membrane</keyword>
<reference evidence="8 9" key="1">
    <citation type="submission" date="2019-02" db="EMBL/GenBank/DDBJ databases">
        <title>Deep-cultivation of Planctomycetes and their phenomic and genomic characterization uncovers novel biology.</title>
        <authorList>
            <person name="Wiegand S."/>
            <person name="Jogler M."/>
            <person name="Boedeker C."/>
            <person name="Pinto D."/>
            <person name="Vollmers J."/>
            <person name="Rivas-Marin E."/>
            <person name="Kohn T."/>
            <person name="Peeters S.H."/>
            <person name="Heuer A."/>
            <person name="Rast P."/>
            <person name="Oberbeckmann S."/>
            <person name="Bunk B."/>
            <person name="Jeske O."/>
            <person name="Meyerdierks A."/>
            <person name="Storesund J.E."/>
            <person name="Kallscheuer N."/>
            <person name="Luecker S."/>
            <person name="Lage O.M."/>
            <person name="Pohl T."/>
            <person name="Merkel B.J."/>
            <person name="Hornburger P."/>
            <person name="Mueller R.-W."/>
            <person name="Bruemmer F."/>
            <person name="Labrenz M."/>
            <person name="Spormann A.M."/>
            <person name="Op den Camp H."/>
            <person name="Overmann J."/>
            <person name="Amann R."/>
            <person name="Jetten M.S.M."/>
            <person name="Mascher T."/>
            <person name="Medema M.H."/>
            <person name="Devos D.P."/>
            <person name="Kaster A.-K."/>
            <person name="Ovreas L."/>
            <person name="Rohde M."/>
            <person name="Galperin M.Y."/>
            <person name="Jogler C."/>
        </authorList>
    </citation>
    <scope>NUCLEOTIDE SEQUENCE [LARGE SCALE GENOMIC DNA]</scope>
    <source>
        <strain evidence="8 9">K22_7</strain>
    </source>
</reference>
<evidence type="ECO:0000259" key="7">
    <source>
        <dbReference type="Pfam" id="PF06305"/>
    </source>
</evidence>
<dbReference type="OrthoDB" id="289631at2"/>
<feature type="compositionally biased region" description="Low complexity" evidence="5">
    <location>
        <begin position="86"/>
        <end position="97"/>
    </location>
</feature>
<dbReference type="GO" id="GO:0005886">
    <property type="term" value="C:plasma membrane"/>
    <property type="evidence" value="ECO:0007669"/>
    <property type="project" value="InterPro"/>
</dbReference>
<protein>
    <recommendedName>
        <fullName evidence="7">Lipopolysaccharide assembly protein A domain-containing protein</fullName>
    </recommendedName>
</protein>
<dbReference type="AlphaFoldDB" id="A0A517NGV8"/>
<keyword evidence="4 6" id="KW-0472">Membrane</keyword>
<dbReference type="KEGG" id="rlc:K227x_47760"/>
<gene>
    <name evidence="8" type="ORF">K227x_47760</name>
</gene>
<sequence>MQKIRWFFLIVGIVLALAMALQNNEPADIRLLWLDAQFPLSVLLIVATAVGFLFGALLTASMLRSRKAAAKAKAAAKPESKPKLEPSPSNPSTDSPL</sequence>
<evidence type="ECO:0000313" key="9">
    <source>
        <dbReference type="Proteomes" id="UP000318538"/>
    </source>
</evidence>
<evidence type="ECO:0000256" key="6">
    <source>
        <dbReference type="SAM" id="Phobius"/>
    </source>
</evidence>
<keyword evidence="2 6" id="KW-0812">Transmembrane</keyword>
<dbReference type="Proteomes" id="UP000318538">
    <property type="component" value="Chromosome"/>
</dbReference>
<evidence type="ECO:0000256" key="1">
    <source>
        <dbReference type="ARBA" id="ARBA00022475"/>
    </source>
</evidence>
<feature type="transmembrane region" description="Helical" evidence="6">
    <location>
        <begin position="38"/>
        <end position="63"/>
    </location>
</feature>